<evidence type="ECO:0000256" key="2">
    <source>
        <dbReference type="ARBA" id="ARBA00022771"/>
    </source>
</evidence>
<dbReference type="Proteomes" id="UP001310890">
    <property type="component" value="Unassembled WGS sequence"/>
</dbReference>
<proteinExistence type="predicted"/>
<evidence type="ECO:0000256" key="5">
    <source>
        <dbReference type="SAM" id="MobiDB-lite"/>
    </source>
</evidence>
<feature type="compositionally biased region" description="Polar residues" evidence="5">
    <location>
        <begin position="76"/>
        <end position="94"/>
    </location>
</feature>
<feature type="region of interest" description="Disordered" evidence="5">
    <location>
        <begin position="176"/>
        <end position="212"/>
    </location>
</feature>
<feature type="compositionally biased region" description="Basic and acidic residues" evidence="5">
    <location>
        <begin position="45"/>
        <end position="55"/>
    </location>
</feature>
<feature type="region of interest" description="Disordered" evidence="5">
    <location>
        <begin position="1"/>
        <end position="164"/>
    </location>
</feature>
<feature type="compositionally biased region" description="Low complexity" evidence="5">
    <location>
        <begin position="397"/>
        <end position="416"/>
    </location>
</feature>
<keyword evidence="2 4" id="KW-0863">Zinc-finger</keyword>
<gene>
    <name evidence="7" type="ORF">LTR62_005075</name>
</gene>
<evidence type="ECO:0000256" key="3">
    <source>
        <dbReference type="ARBA" id="ARBA00022833"/>
    </source>
</evidence>
<organism evidence="7 8">
    <name type="scientific">Meristemomyces frigidus</name>
    <dbReference type="NCBI Taxonomy" id="1508187"/>
    <lineage>
        <taxon>Eukaryota</taxon>
        <taxon>Fungi</taxon>
        <taxon>Dikarya</taxon>
        <taxon>Ascomycota</taxon>
        <taxon>Pezizomycotina</taxon>
        <taxon>Dothideomycetes</taxon>
        <taxon>Dothideomycetidae</taxon>
        <taxon>Mycosphaerellales</taxon>
        <taxon>Teratosphaeriaceae</taxon>
        <taxon>Meristemomyces</taxon>
    </lineage>
</organism>
<feature type="compositionally biased region" description="Basic and acidic residues" evidence="5">
    <location>
        <begin position="484"/>
        <end position="502"/>
    </location>
</feature>
<feature type="region of interest" description="Disordered" evidence="5">
    <location>
        <begin position="300"/>
        <end position="335"/>
    </location>
</feature>
<dbReference type="Pfam" id="PF10453">
    <property type="entry name" value="NUFIP1"/>
    <property type="match status" value="1"/>
</dbReference>
<feature type="region of interest" description="Disordered" evidence="5">
    <location>
        <begin position="468"/>
        <end position="502"/>
    </location>
</feature>
<dbReference type="GO" id="GO:0008270">
    <property type="term" value="F:zinc ion binding"/>
    <property type="evidence" value="ECO:0007669"/>
    <property type="project" value="UniProtKB-KW"/>
</dbReference>
<feature type="domain" description="C3H1-type" evidence="6">
    <location>
        <begin position="438"/>
        <end position="466"/>
    </location>
</feature>
<evidence type="ECO:0000259" key="6">
    <source>
        <dbReference type="PROSITE" id="PS50103"/>
    </source>
</evidence>
<accession>A0AAN7TNB8</accession>
<dbReference type="SUPFAM" id="SSF90229">
    <property type="entry name" value="CCCH zinc finger"/>
    <property type="match status" value="1"/>
</dbReference>
<dbReference type="InterPro" id="IPR019496">
    <property type="entry name" value="NUFIP1_cons_dom"/>
</dbReference>
<reference evidence="7" key="1">
    <citation type="submission" date="2023-08" db="EMBL/GenBank/DDBJ databases">
        <title>Black Yeasts Isolated from many extreme environments.</title>
        <authorList>
            <person name="Coleine C."/>
            <person name="Stajich J.E."/>
            <person name="Selbmann L."/>
        </authorList>
    </citation>
    <scope>NUCLEOTIDE SEQUENCE</scope>
    <source>
        <strain evidence="7">CCFEE 5401</strain>
    </source>
</reference>
<dbReference type="AlphaFoldDB" id="A0AAN7TNB8"/>
<feature type="compositionally biased region" description="Pro residues" evidence="5">
    <location>
        <begin position="7"/>
        <end position="16"/>
    </location>
</feature>
<dbReference type="PROSITE" id="PS50103">
    <property type="entry name" value="ZF_C3H1"/>
    <property type="match status" value="1"/>
</dbReference>
<dbReference type="InterPro" id="IPR000571">
    <property type="entry name" value="Znf_CCCH"/>
</dbReference>
<feature type="compositionally biased region" description="Basic and acidic residues" evidence="5">
    <location>
        <begin position="323"/>
        <end position="335"/>
    </location>
</feature>
<evidence type="ECO:0000313" key="8">
    <source>
        <dbReference type="Proteomes" id="UP001310890"/>
    </source>
</evidence>
<dbReference type="InterPro" id="IPR036855">
    <property type="entry name" value="Znf_CCCH_sf"/>
</dbReference>
<name>A0AAN7TNB8_9PEZI</name>
<evidence type="ECO:0000256" key="1">
    <source>
        <dbReference type="ARBA" id="ARBA00022723"/>
    </source>
</evidence>
<feature type="compositionally biased region" description="Acidic residues" evidence="5">
    <location>
        <begin position="203"/>
        <end position="212"/>
    </location>
</feature>
<feature type="compositionally biased region" description="Low complexity" evidence="5">
    <location>
        <begin position="468"/>
        <end position="483"/>
    </location>
</feature>
<evidence type="ECO:0000313" key="7">
    <source>
        <dbReference type="EMBL" id="KAK5117652.1"/>
    </source>
</evidence>
<dbReference type="SMART" id="SM00356">
    <property type="entry name" value="ZnF_C3H1"/>
    <property type="match status" value="1"/>
</dbReference>
<feature type="compositionally biased region" description="Polar residues" evidence="5">
    <location>
        <begin position="303"/>
        <end position="316"/>
    </location>
</feature>
<feature type="region of interest" description="Disordered" evidence="5">
    <location>
        <begin position="375"/>
        <end position="437"/>
    </location>
</feature>
<sequence length="538" mass="58889">MSGGFSFPPPPPPPPKTAWSPPAGNDQYASQDRGRGRGQGRGRARPSEARGRDFGRGQSNPNLATLGQRPLEPRSGTFSQGDGANDVQSQTQSPWAELPPGSLVNPTFQPRAPHRAPAHPHVPSTSPPRTLAGHKRKLEALRPPVKSEWANSRTAPAVPSFGAPILPSKPLQAVPLKQSSISTAPRKTLGLAPSDHDPVYSSSDEEEVGEDVDEEALHAGLGEKLTFEHNGLVLSLKNAADLAAWQDERRKNWPTRTRMAEKEVEKRKVGQERKRLLNNVVVRQQDTAALQRQVQREAEKVRQASQKQELTLNQTPGILKAPTKPESRLEKARKDLAKQESRLAGLKKQVSRNQAALDGARARGAEGVVFKADPAKDSNVNVEQRNKTDEADDDSDISSILSESSVVSDDSSNSGSESDDDAPPEDTTIKPPTTTNERGTQQICKYFAASGHCRDGDACGFRHELAPGVQGVQPRQQQQQQQRSRQEDRPPKLDAKEGGRKSIYERLMEQQQEEEDRLALKVVKYLGKAGLFALQPEL</sequence>
<evidence type="ECO:0000256" key="4">
    <source>
        <dbReference type="PROSITE-ProRule" id="PRU00723"/>
    </source>
</evidence>
<dbReference type="Gene3D" id="4.10.1000.10">
    <property type="entry name" value="Zinc finger, CCCH-type"/>
    <property type="match status" value="1"/>
</dbReference>
<feature type="zinc finger region" description="C3H1-type" evidence="4">
    <location>
        <begin position="438"/>
        <end position="466"/>
    </location>
</feature>
<keyword evidence="1 4" id="KW-0479">Metal-binding</keyword>
<dbReference type="EMBL" id="JAVRRL010000004">
    <property type="protein sequence ID" value="KAK5117652.1"/>
    <property type="molecule type" value="Genomic_DNA"/>
</dbReference>
<keyword evidence="3 4" id="KW-0862">Zinc</keyword>
<comment type="caution">
    <text evidence="7">The sequence shown here is derived from an EMBL/GenBank/DDBJ whole genome shotgun (WGS) entry which is preliminary data.</text>
</comment>
<protein>
    <recommendedName>
        <fullName evidence="6">C3H1-type domain-containing protein</fullName>
    </recommendedName>
</protein>